<keyword evidence="3" id="KW-1185">Reference proteome</keyword>
<gene>
    <name evidence="2" type="ORF">HJG40_09995</name>
</gene>
<sequence length="83" mass="9620">MHTQALYISIAAYYLFVIFLASVLTKNINAYRWGGAMPRWLMPLVWLSMFLFGPCLLIVALPLRLFGIRMLPVFIPRNMLTQN</sequence>
<keyword evidence="1" id="KW-1133">Transmembrane helix</keyword>
<comment type="caution">
    <text evidence="2">The sequence shown here is derived from an EMBL/GenBank/DDBJ whole genome shotgun (WGS) entry which is preliminary data.</text>
</comment>
<evidence type="ECO:0000313" key="3">
    <source>
        <dbReference type="Proteomes" id="UP001197028"/>
    </source>
</evidence>
<evidence type="ECO:0000313" key="2">
    <source>
        <dbReference type="EMBL" id="MBU2739109.1"/>
    </source>
</evidence>
<reference evidence="2 3" key="1">
    <citation type="journal article" date="2021" name="ISME J.">
        <title>Genomic evolution of the class Acidithiobacillia: deep-branching Proteobacteria living in extreme acidic conditions.</title>
        <authorList>
            <person name="Moya-Beltran A."/>
            <person name="Beard S."/>
            <person name="Rojas-Villalobos C."/>
            <person name="Issotta F."/>
            <person name="Gallardo Y."/>
            <person name="Ulloa R."/>
            <person name="Giaveno A."/>
            <person name="Degli Esposti M."/>
            <person name="Johnson D.B."/>
            <person name="Quatrini R."/>
        </authorList>
    </citation>
    <scope>NUCLEOTIDE SEQUENCE [LARGE SCALE GENOMIC DNA]</scope>
    <source>
        <strain evidence="2 3">ATCC 19703</strain>
    </source>
</reference>
<dbReference type="Proteomes" id="UP001197028">
    <property type="component" value="Unassembled WGS sequence"/>
</dbReference>
<proteinExistence type="predicted"/>
<keyword evidence="1" id="KW-0812">Transmembrane</keyword>
<evidence type="ECO:0000256" key="1">
    <source>
        <dbReference type="SAM" id="Phobius"/>
    </source>
</evidence>
<accession>A0ABS5ZT24</accession>
<protein>
    <submittedName>
        <fullName evidence="2">Uncharacterized protein</fullName>
    </submittedName>
</protein>
<feature type="transmembrane region" description="Helical" evidence="1">
    <location>
        <begin position="44"/>
        <end position="67"/>
    </location>
</feature>
<dbReference type="EMBL" id="JABELD010000071">
    <property type="protein sequence ID" value="MBU2739109.1"/>
    <property type="molecule type" value="Genomic_DNA"/>
</dbReference>
<organism evidence="2 3">
    <name type="scientific">Acidithiobacillus concretivorus</name>
    <dbReference type="NCBI Taxonomy" id="3063952"/>
    <lineage>
        <taxon>Bacteria</taxon>
        <taxon>Pseudomonadati</taxon>
        <taxon>Pseudomonadota</taxon>
        <taxon>Acidithiobacillia</taxon>
        <taxon>Acidithiobacillales</taxon>
        <taxon>Acidithiobacillaceae</taxon>
        <taxon>Acidithiobacillus</taxon>
    </lineage>
</organism>
<name>A0ABS5ZT24_9PROT</name>
<feature type="transmembrane region" description="Helical" evidence="1">
    <location>
        <begin position="5"/>
        <end position="24"/>
    </location>
</feature>
<keyword evidence="1" id="KW-0472">Membrane</keyword>
<dbReference type="RefSeq" id="WP_215864052.1">
    <property type="nucleotide sequence ID" value="NZ_JABELD010000071.1"/>
</dbReference>